<dbReference type="PANTHER" id="PTHR43761">
    <property type="entry name" value="D-ISOMER SPECIFIC 2-HYDROXYACID DEHYDROGENASE FAMILY PROTEIN (AFU_ORTHOLOGUE AFUA_1G13630)"/>
    <property type="match status" value="1"/>
</dbReference>
<accession>A0A172TFN1</accession>
<dbReference type="PANTHER" id="PTHR43761:SF1">
    <property type="entry name" value="D-ISOMER SPECIFIC 2-HYDROXYACID DEHYDROGENASE CATALYTIC DOMAIN-CONTAINING PROTEIN-RELATED"/>
    <property type="match status" value="1"/>
</dbReference>
<evidence type="ECO:0000256" key="4">
    <source>
        <dbReference type="RuleBase" id="RU003719"/>
    </source>
</evidence>
<evidence type="ECO:0000259" key="5">
    <source>
        <dbReference type="Pfam" id="PF00389"/>
    </source>
</evidence>
<feature type="domain" description="D-isomer specific 2-hydroxyacid dehydrogenase NAD-binding" evidence="6">
    <location>
        <begin position="107"/>
        <end position="287"/>
    </location>
</feature>
<feature type="domain" description="D-isomer specific 2-hydroxyacid dehydrogenase catalytic" evidence="5">
    <location>
        <begin position="17"/>
        <end position="318"/>
    </location>
</feature>
<evidence type="ECO:0000313" key="8">
    <source>
        <dbReference type="Proteomes" id="UP000076927"/>
    </source>
</evidence>
<dbReference type="SUPFAM" id="SSF51735">
    <property type="entry name" value="NAD(P)-binding Rossmann-fold domains"/>
    <property type="match status" value="1"/>
</dbReference>
<organism evidence="7 8">
    <name type="scientific">Paenibacillus swuensis</name>
    <dbReference type="NCBI Taxonomy" id="1178515"/>
    <lineage>
        <taxon>Bacteria</taxon>
        <taxon>Bacillati</taxon>
        <taxon>Bacillota</taxon>
        <taxon>Bacilli</taxon>
        <taxon>Bacillales</taxon>
        <taxon>Paenibacillaceae</taxon>
        <taxon>Paenibacillus</taxon>
    </lineage>
</organism>
<dbReference type="InterPro" id="IPR006139">
    <property type="entry name" value="D-isomer_2_OHA_DH_cat_dom"/>
</dbReference>
<dbReference type="OrthoDB" id="9805416at2"/>
<keyword evidence="3" id="KW-0520">NAD</keyword>
<dbReference type="GO" id="GO:0016616">
    <property type="term" value="F:oxidoreductase activity, acting on the CH-OH group of donors, NAD or NADP as acceptor"/>
    <property type="evidence" value="ECO:0007669"/>
    <property type="project" value="InterPro"/>
</dbReference>
<evidence type="ECO:0000256" key="2">
    <source>
        <dbReference type="ARBA" id="ARBA00023002"/>
    </source>
</evidence>
<dbReference type="FunFam" id="3.40.50.720:FF:000203">
    <property type="entry name" value="D-3-phosphoglycerate dehydrogenase (SerA)"/>
    <property type="match status" value="1"/>
</dbReference>
<gene>
    <name evidence="7" type="ORF">SY83_04540</name>
</gene>
<dbReference type="PROSITE" id="PS00670">
    <property type="entry name" value="D_2_HYDROXYACID_DH_2"/>
    <property type="match status" value="1"/>
</dbReference>
<keyword evidence="2 4" id="KW-0560">Oxidoreductase</keyword>
<evidence type="ECO:0000313" key="7">
    <source>
        <dbReference type="EMBL" id="ANE45687.1"/>
    </source>
</evidence>
<evidence type="ECO:0000259" key="6">
    <source>
        <dbReference type="Pfam" id="PF02826"/>
    </source>
</evidence>
<comment type="similarity">
    <text evidence="1 4">Belongs to the D-isomer specific 2-hydroxyacid dehydrogenase family.</text>
</comment>
<dbReference type="EMBL" id="CP011388">
    <property type="protein sequence ID" value="ANE45687.1"/>
    <property type="molecule type" value="Genomic_DNA"/>
</dbReference>
<dbReference type="SUPFAM" id="SSF52283">
    <property type="entry name" value="Formate/glycerate dehydrogenase catalytic domain-like"/>
    <property type="match status" value="1"/>
</dbReference>
<protein>
    <submittedName>
        <fullName evidence="7">Glycerate dehydrogenase</fullName>
    </submittedName>
</protein>
<dbReference type="PATRIC" id="fig|1178515.4.peg.913"/>
<dbReference type="CDD" id="cd12162">
    <property type="entry name" value="2-Hacid_dh_4"/>
    <property type="match status" value="1"/>
</dbReference>
<reference evidence="7 8" key="1">
    <citation type="submission" date="2015-01" db="EMBL/GenBank/DDBJ databases">
        <title>Paenibacillus swuensis/DY6/whole genome sequencing.</title>
        <authorList>
            <person name="Kim M.K."/>
            <person name="Srinivasan S."/>
            <person name="Lee J.-J."/>
        </authorList>
    </citation>
    <scope>NUCLEOTIDE SEQUENCE [LARGE SCALE GENOMIC DNA]</scope>
    <source>
        <strain evidence="7 8">DY6</strain>
    </source>
</reference>
<dbReference type="Gene3D" id="3.40.50.720">
    <property type="entry name" value="NAD(P)-binding Rossmann-like Domain"/>
    <property type="match status" value="2"/>
</dbReference>
<proteinExistence type="inferred from homology"/>
<dbReference type="InterPro" id="IPR029753">
    <property type="entry name" value="D-isomer_DH_CS"/>
</dbReference>
<dbReference type="Pfam" id="PF00389">
    <property type="entry name" value="2-Hacid_dh"/>
    <property type="match status" value="1"/>
</dbReference>
<dbReference type="InterPro" id="IPR006140">
    <property type="entry name" value="D-isomer_DH_NAD-bd"/>
</dbReference>
<keyword evidence="8" id="KW-1185">Reference proteome</keyword>
<name>A0A172TFN1_9BACL</name>
<dbReference type="GO" id="GO:0051287">
    <property type="term" value="F:NAD binding"/>
    <property type="evidence" value="ECO:0007669"/>
    <property type="project" value="InterPro"/>
</dbReference>
<evidence type="ECO:0000256" key="1">
    <source>
        <dbReference type="ARBA" id="ARBA00005854"/>
    </source>
</evidence>
<dbReference type="STRING" id="1178515.SY83_04540"/>
<dbReference type="AlphaFoldDB" id="A0A172TFN1"/>
<sequence>MNIVVLDGYTLQQNDLSWAHLQTLGDVTVYDRTASEEILTRAQDADIILTNKTPLTAETLEHLPRLRYIGVLATGYNIVDVETARKRGIPVTNVPAYGTNSVAQFVFALILELAQQVGKHASAVASGTWANCPDFSFTCTPLMELAGKTIGLIGLGKIGNQTAVIARAFGMKVIAVGSGRRSPAPVEGIEWVELPELLTRSDVISLHCPLTPDTFELINKDRLQLMKSTAYIINTSRGQIIVEQDLADALHNGELAGAALDVLSVEPPHPDNPLLHAPNCIITPHIAWASKEARENLMDAAVENVRQFQAGTLINVVNL</sequence>
<dbReference type="InterPro" id="IPR036291">
    <property type="entry name" value="NAD(P)-bd_dom_sf"/>
</dbReference>
<dbReference type="RefSeq" id="WP_068604653.1">
    <property type="nucleotide sequence ID" value="NZ_CP011388.1"/>
</dbReference>
<dbReference type="Proteomes" id="UP000076927">
    <property type="component" value="Chromosome"/>
</dbReference>
<evidence type="ECO:0000256" key="3">
    <source>
        <dbReference type="ARBA" id="ARBA00023027"/>
    </source>
</evidence>
<dbReference type="Pfam" id="PF02826">
    <property type="entry name" value="2-Hacid_dh_C"/>
    <property type="match status" value="1"/>
</dbReference>
<dbReference type="InterPro" id="IPR050418">
    <property type="entry name" value="D-iso_2-hydroxyacid_DH_PdxB"/>
</dbReference>
<dbReference type="KEGG" id="pswu:SY83_04540"/>
<dbReference type="PROSITE" id="PS00671">
    <property type="entry name" value="D_2_HYDROXYACID_DH_3"/>
    <property type="match status" value="1"/>
</dbReference>